<dbReference type="Pfam" id="PF00232">
    <property type="entry name" value="Glyco_hydro_1"/>
    <property type="match status" value="1"/>
</dbReference>
<accession>A0A0D0AFK3</accession>
<dbReference type="GO" id="GO:0004553">
    <property type="term" value="F:hydrolase activity, hydrolyzing O-glycosyl compounds"/>
    <property type="evidence" value="ECO:0007669"/>
    <property type="project" value="InterPro"/>
</dbReference>
<dbReference type="AlphaFoldDB" id="A0A0D0AFK3"/>
<reference evidence="1 2" key="1">
    <citation type="submission" date="2014-04" db="EMBL/GenBank/DDBJ databases">
        <authorList>
            <consortium name="DOE Joint Genome Institute"/>
            <person name="Kuo A."/>
            <person name="Ruytinx J."/>
            <person name="Rineau F."/>
            <person name="Colpaert J."/>
            <person name="Kohler A."/>
            <person name="Nagy L.G."/>
            <person name="Floudas D."/>
            <person name="Copeland A."/>
            <person name="Barry K.W."/>
            <person name="Cichocki N."/>
            <person name="Veneault-Fourrey C."/>
            <person name="LaButti K."/>
            <person name="Lindquist E.A."/>
            <person name="Lipzen A."/>
            <person name="Lundell T."/>
            <person name="Morin E."/>
            <person name="Murat C."/>
            <person name="Sun H."/>
            <person name="Tunlid A."/>
            <person name="Henrissat B."/>
            <person name="Grigoriev I.V."/>
            <person name="Hibbett D.S."/>
            <person name="Martin F."/>
            <person name="Nordberg H.P."/>
            <person name="Cantor M.N."/>
            <person name="Hua S.X."/>
        </authorList>
    </citation>
    <scope>NUCLEOTIDE SEQUENCE [LARGE SCALE GENOMIC DNA]</scope>
    <source>
        <strain evidence="1 2">UH-Slu-Lm8-n1</strain>
    </source>
</reference>
<organism evidence="1 2">
    <name type="scientific">Suillus luteus UH-Slu-Lm8-n1</name>
    <dbReference type="NCBI Taxonomy" id="930992"/>
    <lineage>
        <taxon>Eukaryota</taxon>
        <taxon>Fungi</taxon>
        <taxon>Dikarya</taxon>
        <taxon>Basidiomycota</taxon>
        <taxon>Agaricomycotina</taxon>
        <taxon>Agaricomycetes</taxon>
        <taxon>Agaricomycetidae</taxon>
        <taxon>Boletales</taxon>
        <taxon>Suillineae</taxon>
        <taxon>Suillaceae</taxon>
        <taxon>Suillus</taxon>
    </lineage>
</organism>
<dbReference type="EMBL" id="KN835488">
    <property type="protein sequence ID" value="KIK36924.1"/>
    <property type="molecule type" value="Genomic_DNA"/>
</dbReference>
<dbReference type="Gene3D" id="3.20.20.80">
    <property type="entry name" value="Glycosidases"/>
    <property type="match status" value="1"/>
</dbReference>
<dbReference type="GO" id="GO:0005975">
    <property type="term" value="P:carbohydrate metabolic process"/>
    <property type="evidence" value="ECO:0007669"/>
    <property type="project" value="InterPro"/>
</dbReference>
<dbReference type="OrthoDB" id="65569at2759"/>
<name>A0A0D0AFK3_9AGAM</name>
<dbReference type="InParanoid" id="A0A0D0AFK3"/>
<dbReference type="STRING" id="930992.A0A0D0AFK3"/>
<dbReference type="InterPro" id="IPR001360">
    <property type="entry name" value="Glyco_hydro_1"/>
</dbReference>
<dbReference type="Proteomes" id="UP000054485">
    <property type="component" value="Unassembled WGS sequence"/>
</dbReference>
<keyword evidence="2" id="KW-1185">Reference proteome</keyword>
<evidence type="ECO:0000313" key="2">
    <source>
        <dbReference type="Proteomes" id="UP000054485"/>
    </source>
</evidence>
<protein>
    <submittedName>
        <fullName evidence="1">Glycoside hydrolase family 1 protein</fullName>
    </submittedName>
</protein>
<sequence>MTCFTASFQIEGSANVDGRGKSIWDDFSKQPGKTMDGISSIDTLPHAYAHILSGYSLYLKSCLCY</sequence>
<keyword evidence="1" id="KW-0378">Hydrolase</keyword>
<dbReference type="HOGENOM" id="CLU_2851237_0_0_1"/>
<evidence type="ECO:0000313" key="1">
    <source>
        <dbReference type="EMBL" id="KIK36924.1"/>
    </source>
</evidence>
<reference evidence="2" key="2">
    <citation type="submission" date="2015-01" db="EMBL/GenBank/DDBJ databases">
        <title>Evolutionary Origins and Diversification of the Mycorrhizal Mutualists.</title>
        <authorList>
            <consortium name="DOE Joint Genome Institute"/>
            <consortium name="Mycorrhizal Genomics Consortium"/>
            <person name="Kohler A."/>
            <person name="Kuo A."/>
            <person name="Nagy L.G."/>
            <person name="Floudas D."/>
            <person name="Copeland A."/>
            <person name="Barry K.W."/>
            <person name="Cichocki N."/>
            <person name="Veneault-Fourrey C."/>
            <person name="LaButti K."/>
            <person name="Lindquist E.A."/>
            <person name="Lipzen A."/>
            <person name="Lundell T."/>
            <person name="Morin E."/>
            <person name="Murat C."/>
            <person name="Riley R."/>
            <person name="Ohm R."/>
            <person name="Sun H."/>
            <person name="Tunlid A."/>
            <person name="Henrissat B."/>
            <person name="Grigoriev I.V."/>
            <person name="Hibbett D.S."/>
            <person name="Martin F."/>
        </authorList>
    </citation>
    <scope>NUCLEOTIDE SEQUENCE [LARGE SCALE GENOMIC DNA]</scope>
    <source>
        <strain evidence="2">UH-Slu-Lm8-n1</strain>
    </source>
</reference>
<dbReference type="InterPro" id="IPR017853">
    <property type="entry name" value="GH"/>
</dbReference>
<dbReference type="SUPFAM" id="SSF51445">
    <property type="entry name" value="(Trans)glycosidases"/>
    <property type="match status" value="1"/>
</dbReference>
<gene>
    <name evidence="1" type="ORF">CY34DRAFT_93582</name>
</gene>
<proteinExistence type="predicted"/>